<protein>
    <submittedName>
        <fullName evidence="11">ABC transporter ATP-binding protein</fullName>
    </submittedName>
</protein>
<proteinExistence type="predicted"/>
<dbReference type="CDD" id="cd18563">
    <property type="entry name" value="ABC_6TM_exporter_like"/>
    <property type="match status" value="1"/>
</dbReference>
<accession>A0A9D1I8L1</accession>
<keyword evidence="2" id="KW-0813">Transport</keyword>
<keyword evidence="6 8" id="KW-1133">Transmembrane helix</keyword>
<organism evidence="11 12">
    <name type="scientific">Candidatus Egerieisoma faecipullorum</name>
    <dbReference type="NCBI Taxonomy" id="2840963"/>
    <lineage>
        <taxon>Bacteria</taxon>
        <taxon>Bacillati</taxon>
        <taxon>Bacillota</taxon>
        <taxon>Clostridia</taxon>
        <taxon>Eubacteriales</taxon>
        <taxon>Clostridiaceae</taxon>
        <taxon>Clostridiaceae incertae sedis</taxon>
        <taxon>Candidatus Egerieisoma</taxon>
    </lineage>
</organism>
<dbReference type="Gene3D" id="3.40.50.300">
    <property type="entry name" value="P-loop containing nucleotide triphosphate hydrolases"/>
    <property type="match status" value="1"/>
</dbReference>
<reference evidence="11" key="1">
    <citation type="submission" date="2020-10" db="EMBL/GenBank/DDBJ databases">
        <authorList>
            <person name="Gilroy R."/>
        </authorList>
    </citation>
    <scope>NUCLEOTIDE SEQUENCE</scope>
    <source>
        <strain evidence="11">CHK195-4489</strain>
    </source>
</reference>
<dbReference type="InterPro" id="IPR003593">
    <property type="entry name" value="AAA+_ATPase"/>
</dbReference>
<feature type="transmembrane region" description="Helical" evidence="8">
    <location>
        <begin position="326"/>
        <end position="343"/>
    </location>
</feature>
<dbReference type="PROSITE" id="PS50893">
    <property type="entry name" value="ABC_TRANSPORTER_2"/>
    <property type="match status" value="1"/>
</dbReference>
<dbReference type="PANTHER" id="PTHR43394:SF1">
    <property type="entry name" value="ATP-BINDING CASSETTE SUB-FAMILY B MEMBER 10, MITOCHONDRIAL"/>
    <property type="match status" value="1"/>
</dbReference>
<dbReference type="InterPro" id="IPR036640">
    <property type="entry name" value="ABC1_TM_sf"/>
</dbReference>
<feature type="transmembrane region" description="Helical" evidence="8">
    <location>
        <begin position="220"/>
        <end position="241"/>
    </location>
</feature>
<keyword evidence="4" id="KW-0547">Nucleotide-binding</keyword>
<dbReference type="PROSITE" id="PS50929">
    <property type="entry name" value="ABC_TM1F"/>
    <property type="match status" value="1"/>
</dbReference>
<dbReference type="SUPFAM" id="SSF90123">
    <property type="entry name" value="ABC transporter transmembrane region"/>
    <property type="match status" value="1"/>
</dbReference>
<evidence type="ECO:0000313" key="11">
    <source>
        <dbReference type="EMBL" id="HIU29667.1"/>
    </source>
</evidence>
<dbReference type="InterPro" id="IPR027417">
    <property type="entry name" value="P-loop_NTPase"/>
</dbReference>
<evidence type="ECO:0000256" key="4">
    <source>
        <dbReference type="ARBA" id="ARBA00022741"/>
    </source>
</evidence>
<dbReference type="SMART" id="SM00382">
    <property type="entry name" value="AAA"/>
    <property type="match status" value="1"/>
</dbReference>
<name>A0A9D1I8L1_9CLOT</name>
<dbReference type="PANTHER" id="PTHR43394">
    <property type="entry name" value="ATP-DEPENDENT PERMEASE MDL1, MITOCHONDRIAL"/>
    <property type="match status" value="1"/>
</dbReference>
<dbReference type="AlphaFoldDB" id="A0A9D1I8L1"/>
<evidence type="ECO:0000256" key="7">
    <source>
        <dbReference type="ARBA" id="ARBA00023136"/>
    </source>
</evidence>
<feature type="transmembrane region" description="Helical" evidence="8">
    <location>
        <begin position="181"/>
        <end position="200"/>
    </location>
</feature>
<evidence type="ECO:0000256" key="6">
    <source>
        <dbReference type="ARBA" id="ARBA00022989"/>
    </source>
</evidence>
<feature type="transmembrane region" description="Helical" evidence="8">
    <location>
        <begin position="438"/>
        <end position="458"/>
    </location>
</feature>
<evidence type="ECO:0000256" key="1">
    <source>
        <dbReference type="ARBA" id="ARBA00004651"/>
    </source>
</evidence>
<evidence type="ECO:0000256" key="2">
    <source>
        <dbReference type="ARBA" id="ARBA00022448"/>
    </source>
</evidence>
<dbReference type="InterPro" id="IPR039421">
    <property type="entry name" value="Type_1_exporter"/>
</dbReference>
<dbReference type="PROSITE" id="PS00211">
    <property type="entry name" value="ABC_TRANSPORTER_1"/>
    <property type="match status" value="1"/>
</dbReference>
<dbReference type="SUPFAM" id="SSF52540">
    <property type="entry name" value="P-loop containing nucleoside triphosphate hydrolases"/>
    <property type="match status" value="1"/>
</dbReference>
<dbReference type="Gene3D" id="1.20.1560.10">
    <property type="entry name" value="ABC transporter type 1, transmembrane domain"/>
    <property type="match status" value="1"/>
</dbReference>
<feature type="transmembrane region" description="Helical" evidence="8">
    <location>
        <begin position="303"/>
        <end position="320"/>
    </location>
</feature>
<keyword evidence="3 8" id="KW-0812">Transmembrane</keyword>
<dbReference type="Proteomes" id="UP000824089">
    <property type="component" value="Unassembled WGS sequence"/>
</dbReference>
<dbReference type="GO" id="GO:0015421">
    <property type="term" value="F:ABC-type oligopeptide transporter activity"/>
    <property type="evidence" value="ECO:0007669"/>
    <property type="project" value="TreeGrafter"/>
</dbReference>
<evidence type="ECO:0000313" key="12">
    <source>
        <dbReference type="Proteomes" id="UP000824089"/>
    </source>
</evidence>
<dbReference type="GO" id="GO:0005524">
    <property type="term" value="F:ATP binding"/>
    <property type="evidence" value="ECO:0007669"/>
    <property type="project" value="UniProtKB-KW"/>
</dbReference>
<evidence type="ECO:0000259" key="10">
    <source>
        <dbReference type="PROSITE" id="PS50929"/>
    </source>
</evidence>
<dbReference type="Pfam" id="PF00005">
    <property type="entry name" value="ABC_tran"/>
    <property type="match status" value="1"/>
</dbReference>
<feature type="transmembrane region" description="Helical" evidence="8">
    <location>
        <begin position="412"/>
        <end position="432"/>
    </location>
</feature>
<gene>
    <name evidence="11" type="ORF">IAD50_05160</name>
</gene>
<evidence type="ECO:0000259" key="9">
    <source>
        <dbReference type="PROSITE" id="PS50893"/>
    </source>
</evidence>
<dbReference type="InterPro" id="IPR011527">
    <property type="entry name" value="ABC1_TM_dom"/>
</dbReference>
<sequence length="753" mass="84745">MDQHMEMLKNKNVSERLANELKRFETEEEPILFAVIGDLSLNCSYCETMLAITKNRTIVIDSSLEGGAAVYPHADVEKAVVKRMYGNAVLKYTVKGKALSVFRFTYSVAALCDTAAVFVEHMHDGGDLAEELDVVAAMYEKMMNVCPRCGRTLLRAGAECIHCQSKKKMAGKLYKYLKPQIKVLVLCLFLSFFTTGALLLPPYLTKMLVDEVLPQKDTHMLVIISVVLLVSYLIFLVIGILRNYLLRVSGDKIVADIRNDVYEKAQYLPMKFYDKTSTGSVINRISGDTATLQSFMLRITQEAIAQFVLMIGIIVLMFVMDWKLTLLALIPVPIVVLGARIFSRKIFPFYLKIWRRWAAVSSVLTDTIPCIKVVKSFAGEKRTVKKFEKYNNEWLRVDIQASKIVTIFPQTVSFFISCGTLLLWAVGGQWVIKGTDSSLTAGLLVSFLSYAGTFYGPVNFFANLSDAYNQALSAAERIFDILDAEPEPDFNKENCPPIRGKIEFRNVNFSFDRTKKVLSDINLTIEPGDIVGIVGTTGSGKSTLINILMRFYDHYEGEIFVDGHNIKELSLEYYRSKIGYVQQEPMMFSDTIFNNIAYGKPDAHVEEVIHAADIANAHEFIARQPDGYDSMLGERGIGLSGGERQRISIARAVLKNPSLLIFDEATASVDSETENLIQEAIERLIKGRTTLMIAHRLSTLRKANKIIVVDQGKIIENGSHEELMALKGKYYKLVEIQSMSEKIRQSKEQEHFE</sequence>
<dbReference type="Pfam" id="PF00664">
    <property type="entry name" value="ABC_membrane"/>
    <property type="match status" value="1"/>
</dbReference>
<evidence type="ECO:0000256" key="8">
    <source>
        <dbReference type="SAM" id="Phobius"/>
    </source>
</evidence>
<dbReference type="GO" id="GO:0016887">
    <property type="term" value="F:ATP hydrolysis activity"/>
    <property type="evidence" value="ECO:0007669"/>
    <property type="project" value="InterPro"/>
</dbReference>
<dbReference type="InterPro" id="IPR003439">
    <property type="entry name" value="ABC_transporter-like_ATP-bd"/>
</dbReference>
<dbReference type="FunFam" id="3.40.50.300:FF:000287">
    <property type="entry name" value="Multidrug ABC transporter ATP-binding protein"/>
    <property type="match status" value="1"/>
</dbReference>
<comment type="subcellular location">
    <subcellularLocation>
        <location evidence="1">Cell membrane</location>
        <topology evidence="1">Multi-pass membrane protein</topology>
    </subcellularLocation>
</comment>
<evidence type="ECO:0000256" key="3">
    <source>
        <dbReference type="ARBA" id="ARBA00022692"/>
    </source>
</evidence>
<keyword evidence="7 8" id="KW-0472">Membrane</keyword>
<evidence type="ECO:0000256" key="5">
    <source>
        <dbReference type="ARBA" id="ARBA00022840"/>
    </source>
</evidence>
<feature type="domain" description="ABC transmembrane type-1" evidence="10">
    <location>
        <begin position="185"/>
        <end position="470"/>
    </location>
</feature>
<comment type="caution">
    <text evidence="11">The sequence shown here is derived from an EMBL/GenBank/DDBJ whole genome shotgun (WGS) entry which is preliminary data.</text>
</comment>
<dbReference type="EMBL" id="DVMM01000103">
    <property type="protein sequence ID" value="HIU29667.1"/>
    <property type="molecule type" value="Genomic_DNA"/>
</dbReference>
<dbReference type="GO" id="GO:0005886">
    <property type="term" value="C:plasma membrane"/>
    <property type="evidence" value="ECO:0007669"/>
    <property type="project" value="UniProtKB-SubCell"/>
</dbReference>
<feature type="domain" description="ABC transporter" evidence="9">
    <location>
        <begin position="502"/>
        <end position="736"/>
    </location>
</feature>
<dbReference type="InterPro" id="IPR017871">
    <property type="entry name" value="ABC_transporter-like_CS"/>
</dbReference>
<reference evidence="11" key="2">
    <citation type="journal article" date="2021" name="PeerJ">
        <title>Extensive microbial diversity within the chicken gut microbiome revealed by metagenomics and culture.</title>
        <authorList>
            <person name="Gilroy R."/>
            <person name="Ravi A."/>
            <person name="Getino M."/>
            <person name="Pursley I."/>
            <person name="Horton D.L."/>
            <person name="Alikhan N.F."/>
            <person name="Baker D."/>
            <person name="Gharbi K."/>
            <person name="Hall N."/>
            <person name="Watson M."/>
            <person name="Adriaenssens E.M."/>
            <person name="Foster-Nyarko E."/>
            <person name="Jarju S."/>
            <person name="Secka A."/>
            <person name="Antonio M."/>
            <person name="Oren A."/>
            <person name="Chaudhuri R.R."/>
            <person name="La Ragione R."/>
            <person name="Hildebrand F."/>
            <person name="Pallen M.J."/>
        </authorList>
    </citation>
    <scope>NUCLEOTIDE SEQUENCE</scope>
    <source>
        <strain evidence="11">CHK195-4489</strain>
    </source>
</reference>
<keyword evidence="5 11" id="KW-0067">ATP-binding</keyword>